<evidence type="ECO:0000259" key="1">
    <source>
        <dbReference type="Pfam" id="PF07812"/>
    </source>
</evidence>
<reference evidence="3" key="2">
    <citation type="submission" date="2024-05" db="EMBL/GenBank/DDBJ databases">
        <title>Whole genome shotgun sequence of Streptomyces spororaveus NBRC 15456.</title>
        <authorList>
            <person name="Komaki H."/>
            <person name="Tamura T."/>
        </authorList>
    </citation>
    <scope>NUCLEOTIDE SEQUENCE</scope>
    <source>
        <strain evidence="3 4">NBRC 15456</strain>
    </source>
</reference>
<dbReference type="EMBL" id="BNED01000001">
    <property type="protein sequence ID" value="GHI74482.1"/>
    <property type="molecule type" value="Genomic_DNA"/>
</dbReference>
<sequence length="415" mass="45244">MIHVFVGPTLPRSELALPGVRPWPPVRHGDLFDSAIRAGDTALIIDGVYHQAPALRHKEILEAMGRGVRVIGAASIGALRAAELAPYGMLGVGSVYAAYVRGDIDGDDEVAVGQAPDGTSTALTWPLVNVRHVLALAKSAGVIDAERATTLLAALRAIYYPQRTWAAVRAVCQREGESALVDWLARQREQDRYFGDLKRVDALAAVRTALGSGPTTGSGSGPAPVWETAYFRRWSNAFARERLDGTALSTEDRLVYQQVFDPTFREKWTAYLEHLSQHPADGGPGLTLPERLARVSDGDLPADRVFHPQVDLRNERTTAVLLAGETVHDRQAVACYADALARYRRERPGFSAAAVREEAARALLLRVWRCLEREFDVEASARGLVCGARAVEAAKRLVPGFLEETTRREAAGVVR</sequence>
<gene>
    <name evidence="2" type="ORF">Sspor_00430</name>
    <name evidence="3" type="ORF">Sspor_02510</name>
</gene>
<evidence type="ECO:0000313" key="3">
    <source>
        <dbReference type="EMBL" id="GHI74690.1"/>
    </source>
</evidence>
<evidence type="ECO:0000313" key="4">
    <source>
        <dbReference type="Proteomes" id="UP000608522"/>
    </source>
</evidence>
<evidence type="ECO:0000313" key="2">
    <source>
        <dbReference type="EMBL" id="GHI74482.1"/>
    </source>
</evidence>
<name>A0ABQ3T2S8_9ACTN</name>
<comment type="caution">
    <text evidence="3">The sequence shown here is derived from an EMBL/GenBank/DDBJ whole genome shotgun (WGS) entry which is preliminary data.</text>
</comment>
<dbReference type="Proteomes" id="UP000608522">
    <property type="component" value="Unassembled WGS sequence"/>
</dbReference>
<organism evidence="3 4">
    <name type="scientific">Streptomyces spororaveus</name>
    <dbReference type="NCBI Taxonomy" id="284039"/>
    <lineage>
        <taxon>Bacteria</taxon>
        <taxon>Bacillati</taxon>
        <taxon>Actinomycetota</taxon>
        <taxon>Actinomycetes</taxon>
        <taxon>Kitasatosporales</taxon>
        <taxon>Streptomycetaceae</taxon>
        <taxon>Streptomyces</taxon>
    </lineage>
</organism>
<protein>
    <recommendedName>
        <fullName evidence="1">TfuA-like core domain-containing protein</fullName>
    </recommendedName>
</protein>
<feature type="domain" description="TfuA-like core" evidence="1">
    <location>
        <begin position="46"/>
        <end position="164"/>
    </location>
</feature>
<dbReference type="EMBL" id="BNED01000002">
    <property type="protein sequence ID" value="GHI74690.1"/>
    <property type="molecule type" value="Genomic_DNA"/>
</dbReference>
<keyword evidence="4" id="KW-1185">Reference proteome</keyword>
<proteinExistence type="predicted"/>
<dbReference type="Pfam" id="PF07812">
    <property type="entry name" value="TfuA"/>
    <property type="match status" value="1"/>
</dbReference>
<reference evidence="4" key="1">
    <citation type="submission" date="2023-07" db="EMBL/GenBank/DDBJ databases">
        <title>Whole genome shotgun sequence of Streptomyces spororaveus NBRC 15456.</title>
        <authorList>
            <person name="Komaki H."/>
            <person name="Tamura T."/>
        </authorList>
    </citation>
    <scope>NUCLEOTIDE SEQUENCE [LARGE SCALE GENOMIC DNA]</scope>
    <source>
        <strain evidence="2 4">NBRC 15456</strain>
    </source>
</reference>
<dbReference type="InterPro" id="IPR012924">
    <property type="entry name" value="TfuA_core"/>
</dbReference>
<accession>A0ABQ3T2S8</accession>